<dbReference type="PANTHER" id="PTHR22922">
    <property type="entry name" value="GPI-ANCHORED PROTEIN P137"/>
    <property type="match status" value="1"/>
</dbReference>
<organism evidence="4 5">
    <name type="scientific">Syphacia muris</name>
    <dbReference type="NCBI Taxonomy" id="451379"/>
    <lineage>
        <taxon>Eukaryota</taxon>
        <taxon>Metazoa</taxon>
        <taxon>Ecdysozoa</taxon>
        <taxon>Nematoda</taxon>
        <taxon>Chromadorea</taxon>
        <taxon>Rhabditida</taxon>
        <taxon>Spirurina</taxon>
        <taxon>Oxyuridomorpha</taxon>
        <taxon>Oxyuroidea</taxon>
        <taxon>Oxyuridae</taxon>
        <taxon>Syphacia</taxon>
    </lineage>
</organism>
<evidence type="ECO:0000259" key="3">
    <source>
        <dbReference type="Pfam" id="PF18293"/>
    </source>
</evidence>
<dbReference type="InterPro" id="IPR028816">
    <property type="entry name" value="Caprin"/>
</dbReference>
<dbReference type="Proteomes" id="UP000046393">
    <property type="component" value="Unplaced"/>
</dbReference>
<feature type="compositionally biased region" description="Basic and acidic residues" evidence="2">
    <location>
        <begin position="232"/>
        <end position="246"/>
    </location>
</feature>
<dbReference type="WBParaSite" id="SMUV_0001047301-mRNA-1">
    <property type="protein sequence ID" value="SMUV_0001047301-mRNA-1"/>
    <property type="gene ID" value="SMUV_0001047301"/>
</dbReference>
<dbReference type="GO" id="GO:0003723">
    <property type="term" value="F:RNA binding"/>
    <property type="evidence" value="ECO:0007669"/>
    <property type="project" value="TreeGrafter"/>
</dbReference>
<dbReference type="GO" id="GO:0005737">
    <property type="term" value="C:cytoplasm"/>
    <property type="evidence" value="ECO:0007669"/>
    <property type="project" value="TreeGrafter"/>
</dbReference>
<dbReference type="InterPro" id="IPR041637">
    <property type="entry name" value="Caprin-1_dimer"/>
</dbReference>
<feature type="region of interest" description="Disordered" evidence="2">
    <location>
        <begin position="350"/>
        <end position="389"/>
    </location>
</feature>
<evidence type="ECO:0000313" key="5">
    <source>
        <dbReference type="WBParaSite" id="SMUV_0001047301-mRNA-1"/>
    </source>
</evidence>
<feature type="domain" description="Caprin-1 dimerization" evidence="3">
    <location>
        <begin position="97"/>
        <end position="215"/>
    </location>
</feature>
<sequence length="483" mass="54086">MKKGLADDAHVEEDFFVNPYSKIDEVIEKKRRNLEKRKIRLQQYEKDEKDGKKLIEEQVIALSRMGEVETQIEFVKEILKLISTLQKDYNRSKKQREEALKKEQVERERKSIAEFLKHQGMLKTLSCQDTRKAFVDGSNGAIKLEDDELAMLDFLNDCFNPSLDNFLTDVDWEARCVKNASNLHAILHGTKEKVYEKKTGLAMKGFLDKIATCQYVKDLVTNSLTAEDENTENDKPPKDKDACVKEDPKVVFVQGEREASKEPSETDATEATTTEFGYESYTTQDVTESPPAVVDSVQKIVDENDLGAGDHTEYTVSGNVHNEAPVAWVPPSNSEVKPEKVLESSENTFADGAVPPQRMDRKPRGGGNMRGGNRYRDNNLPKDGIDRRRVPKDGRQVRNYEAYGQQRGGAVGRGGRGAPGRGGFSRGGMGGRNRVQNNSHMNDLTNGYSNGAPTYGGGYSYRDANPPRRIGLNFASDFNGGRK</sequence>
<comment type="similarity">
    <text evidence="1">Belongs to the caprin family.</text>
</comment>
<dbReference type="STRING" id="451379.A0A0N5AZP6"/>
<evidence type="ECO:0000256" key="1">
    <source>
        <dbReference type="ARBA" id="ARBA00007950"/>
    </source>
</evidence>
<feature type="compositionally biased region" description="Basic and acidic residues" evidence="2">
    <location>
        <begin position="374"/>
        <end position="389"/>
    </location>
</feature>
<dbReference type="PANTHER" id="PTHR22922:SF19">
    <property type="entry name" value="CAPRIN HOMOLOG"/>
    <property type="match status" value="1"/>
</dbReference>
<evidence type="ECO:0000313" key="4">
    <source>
        <dbReference type="Proteomes" id="UP000046393"/>
    </source>
</evidence>
<feature type="compositionally biased region" description="Polar residues" evidence="2">
    <location>
        <begin position="435"/>
        <end position="452"/>
    </location>
</feature>
<evidence type="ECO:0000256" key="2">
    <source>
        <dbReference type="SAM" id="MobiDB-lite"/>
    </source>
</evidence>
<keyword evidence="4" id="KW-1185">Reference proteome</keyword>
<accession>A0A0N5AZP6</accession>
<name>A0A0N5AZP6_9BILA</name>
<feature type="region of interest" description="Disordered" evidence="2">
    <location>
        <begin position="255"/>
        <end position="275"/>
    </location>
</feature>
<feature type="compositionally biased region" description="Gly residues" evidence="2">
    <location>
        <begin position="407"/>
        <end position="431"/>
    </location>
</feature>
<feature type="region of interest" description="Disordered" evidence="2">
    <location>
        <begin position="407"/>
        <end position="483"/>
    </location>
</feature>
<proteinExistence type="inferred from homology"/>
<dbReference type="Pfam" id="PF18293">
    <property type="entry name" value="Caprin-1_dimer"/>
    <property type="match status" value="1"/>
</dbReference>
<feature type="region of interest" description="Disordered" evidence="2">
    <location>
        <begin position="227"/>
        <end position="246"/>
    </location>
</feature>
<protein>
    <submittedName>
        <fullName evidence="5">Caprin-1_dimer domain-containing protein</fullName>
    </submittedName>
</protein>
<dbReference type="AlphaFoldDB" id="A0A0N5AZP6"/>
<reference evidence="5" key="1">
    <citation type="submission" date="2016-04" db="UniProtKB">
        <authorList>
            <consortium name="WormBaseParasite"/>
        </authorList>
    </citation>
    <scope>IDENTIFICATION</scope>
</reference>
<feature type="compositionally biased region" description="Basic and acidic residues" evidence="2">
    <location>
        <begin position="255"/>
        <end position="264"/>
    </location>
</feature>